<organism evidence="1 2">
    <name type="scientific">Paenibacillus mesotrionivorans</name>
    <dbReference type="NCBI Taxonomy" id="3160968"/>
    <lineage>
        <taxon>Bacteria</taxon>
        <taxon>Bacillati</taxon>
        <taxon>Bacillota</taxon>
        <taxon>Bacilli</taxon>
        <taxon>Bacillales</taxon>
        <taxon>Paenibacillaceae</taxon>
        <taxon>Paenibacillus</taxon>
    </lineage>
</organism>
<evidence type="ECO:0000313" key="1">
    <source>
        <dbReference type="EMBL" id="MFM9331874.1"/>
    </source>
</evidence>
<protein>
    <submittedName>
        <fullName evidence="1">TraR/DksA C4-type zinc finger protein</fullName>
    </submittedName>
</protein>
<accession>A0ACC7P8E6</accession>
<dbReference type="Proteomes" id="UP001631969">
    <property type="component" value="Unassembled WGS sequence"/>
</dbReference>
<evidence type="ECO:0000313" key="2">
    <source>
        <dbReference type="Proteomes" id="UP001631969"/>
    </source>
</evidence>
<comment type="caution">
    <text evidence="1">The sequence shown here is derived from an EMBL/GenBank/DDBJ whole genome shotgun (WGS) entry which is preliminary data.</text>
</comment>
<dbReference type="EMBL" id="JBJURJ010000023">
    <property type="protein sequence ID" value="MFM9331874.1"/>
    <property type="molecule type" value="Genomic_DNA"/>
</dbReference>
<name>A0ACC7P8E6_9BACL</name>
<keyword evidence="2" id="KW-1185">Reference proteome</keyword>
<reference evidence="1" key="1">
    <citation type="submission" date="2024-12" db="EMBL/GenBank/DDBJ databases">
        <authorList>
            <person name="Wu N."/>
        </authorList>
    </citation>
    <scope>NUCLEOTIDE SEQUENCE</scope>
    <source>
        <strain evidence="1">P15</strain>
    </source>
</reference>
<sequence length="247" mass="27961">MNHLNASQLDTLRRQLLQDKKELTDQLHENELFGFHDSLSEGTGELSTYDNHPADVGSEVFERGKDLALAEQTRHHLEDVERALADMDAGIYGICKASGDPIPFERLAAMPTAEFTIDHTPAKPHYNRPVEEEFLQPPFGRTSLDEHSDETEFDGEDAWQIVESWGNSDSPAMSENPQVESYDDMEIEADENIGYVEALESFLATDIYGRHVTVVRNKQYQEYMHNGEGEALLEEPEAQDDYGADLR</sequence>
<gene>
    <name evidence="1" type="ORF">ACI1P1_26620</name>
</gene>
<proteinExistence type="predicted"/>